<dbReference type="AlphaFoldDB" id="A0A024QEZ8"/>
<organism evidence="2 3">
    <name type="scientific">Virgibacillus massiliensis</name>
    <dbReference type="NCBI Taxonomy" id="1462526"/>
    <lineage>
        <taxon>Bacteria</taxon>
        <taxon>Bacillati</taxon>
        <taxon>Bacillota</taxon>
        <taxon>Bacilli</taxon>
        <taxon>Bacillales</taxon>
        <taxon>Bacillaceae</taxon>
        <taxon>Virgibacillus</taxon>
    </lineage>
</organism>
<evidence type="ECO:0000313" key="3">
    <source>
        <dbReference type="Proteomes" id="UP000028875"/>
    </source>
</evidence>
<dbReference type="RefSeq" id="WP_038245713.1">
    <property type="nucleotide sequence ID" value="NZ_BNER01000006.1"/>
</dbReference>
<dbReference type="Proteomes" id="UP000028875">
    <property type="component" value="Unassembled WGS sequence"/>
</dbReference>
<evidence type="ECO:0000313" key="2">
    <source>
        <dbReference type="EMBL" id="CDQ40827.1"/>
    </source>
</evidence>
<reference evidence="3" key="2">
    <citation type="submission" date="2014-05" db="EMBL/GenBank/DDBJ databases">
        <title>Draft genome sequence of Virgibacillus massiliensis Vm-5.</title>
        <authorList>
            <person name="Khelaifia S."/>
            <person name="Croce O."/>
            <person name="Lagier J.C."/>
            <person name="Raoult D."/>
        </authorList>
    </citation>
    <scope>NUCLEOTIDE SEQUENCE [LARGE SCALE GENOMIC DNA]</scope>
    <source>
        <strain evidence="3">Vm-5</strain>
    </source>
</reference>
<comment type="caution">
    <text evidence="2">The sequence shown here is derived from an EMBL/GenBank/DDBJ whole genome shotgun (WGS) entry which is preliminary data.</text>
</comment>
<feature type="coiled-coil region" evidence="1">
    <location>
        <begin position="10"/>
        <end position="87"/>
    </location>
</feature>
<reference evidence="2 3" key="1">
    <citation type="submission" date="2014-03" db="EMBL/GenBank/DDBJ databases">
        <authorList>
            <person name="Urmite Genomes U."/>
        </authorList>
    </citation>
    <scope>NUCLEOTIDE SEQUENCE [LARGE SCALE GENOMIC DNA]</scope>
    <source>
        <strain evidence="2 3">Vm-5</strain>
    </source>
</reference>
<dbReference type="eggNOG" id="ENOG50335PK">
    <property type="taxonomic scope" value="Bacteria"/>
</dbReference>
<keyword evidence="3" id="KW-1185">Reference proteome</keyword>
<protein>
    <recommendedName>
        <fullName evidence="4">DUF2564 family protein</fullName>
    </recommendedName>
</protein>
<sequence length="89" mass="10567">MSGQNQHQEIEKCTIQVKQAYQMIEQAKTNGDMDQLEQAQQQLRQAEEHLKAAQDRFGNEALENPQFQQTQEHLHDARQEIEHFRQNHK</sequence>
<proteinExistence type="predicted"/>
<evidence type="ECO:0000256" key="1">
    <source>
        <dbReference type="SAM" id="Coils"/>
    </source>
</evidence>
<dbReference type="OrthoDB" id="2706986at2"/>
<evidence type="ECO:0008006" key="4">
    <source>
        <dbReference type="Google" id="ProtNLM"/>
    </source>
</evidence>
<gene>
    <name evidence="2" type="ORF">BN990_03159</name>
</gene>
<dbReference type="STRING" id="1462526.BN990_03159"/>
<dbReference type="EMBL" id="CCDP010000002">
    <property type="protein sequence ID" value="CDQ40827.1"/>
    <property type="molecule type" value="Genomic_DNA"/>
</dbReference>
<keyword evidence="1" id="KW-0175">Coiled coil</keyword>
<accession>A0A024QEZ8</accession>
<name>A0A024QEZ8_9BACI</name>